<sequence>MNKGIIVWAALAYSVAAGAQKVDFNNTSTWAEDRLTEPGYTPWAIGQGTSASATIDGIGITVGVADAQQGRVIKGNWWKQGVQAYSKLVSDGIGVYGLDADGNTPQIQQGSVALTLTISGLAAGEHSLLAYHNNTDGYSGPPIDVFVGDECVAKGIRQTNRAQTPSESGQSYVTFTAEAGTDVAITYRTTPEDGVDYTGQQMTTSLFLNAIVFDQPNPLTTAADPTPANGDCHAATTAGPQDEAEGAVGSIELKWTAAATATRHHIYIGTDPESMSEAAVTTQPSHTVDGLSPFETYYWRVDEEDAEGNTYTGEVWSFRPRRIAFPGAEGYGRFAIGGRGGTVYHVTSLDDNPSDPQPGTLRYGITKVEGPRTIVFDVGGVIDLKEKLTVPDKYVTIAGQTAPGRGIMMKGKPFGMQSDGITRFVRMRVGGADDWDGTSPNPNTSDGLGMAGNDHSIMDHCSVSWTIDEAFSSRNAKNVTLQRTLISEALNQAGHKNYDSYTNHGYAATIGGDYGSYHHNLMAHCEGRNWSMAGGLDGDGAYAGHHDMVNNVCYNWGGRACDGGTHEGQFVGNYYKMGPSSTQKTLLKADLEGTGTGSQSYYVSGNIRENTDGSKSSDKLGDTYRYTTSGGQMVDWEVFSSVPFFESHITTEPAEQALRSVLSDVGCNLPAIDNHDERMISETLNGTTSTVGSRTGKKGLIDKESDAEGFAGLNITEAARPEGFDTDGDGVPDWFEDAVGTDKASADNNGLSEDHPTYTNLERYINWIAQPNFIIRTGEQAEIDLSPYFAGFNGASFRLTQSDATVSVSSGGTLTARSDEPMLTTACVTVTDETTGSSMTRTFNFCFTDEMPNTEVGSSIDNTFAETATSDAPTYTLSGIVAGRNGRGLYISGGKKYVRK</sequence>
<dbReference type="Gene3D" id="2.60.40.10">
    <property type="entry name" value="Immunoglobulins"/>
    <property type="match status" value="1"/>
</dbReference>
<dbReference type="Proteomes" id="UP000764045">
    <property type="component" value="Unassembled WGS sequence"/>
</dbReference>
<comment type="caution">
    <text evidence="5">The sequence shown here is derived from an EMBL/GenBank/DDBJ whole genome shotgun (WGS) entry which is preliminary data.</text>
</comment>
<evidence type="ECO:0000313" key="5">
    <source>
        <dbReference type="EMBL" id="MBM6660342.1"/>
    </source>
</evidence>
<dbReference type="InterPro" id="IPR018082">
    <property type="entry name" value="AmbAllergen"/>
</dbReference>
<dbReference type="Gene3D" id="2.160.20.10">
    <property type="entry name" value="Single-stranded right-handed beta-helix, Pectin lyase-like"/>
    <property type="match status" value="1"/>
</dbReference>
<dbReference type="RefSeq" id="WP_205107005.1">
    <property type="nucleotide sequence ID" value="NZ_JACJJL010000001.1"/>
</dbReference>
<evidence type="ECO:0000256" key="1">
    <source>
        <dbReference type="ARBA" id="ARBA00022723"/>
    </source>
</evidence>
<evidence type="ECO:0008006" key="7">
    <source>
        <dbReference type="Google" id="ProtNLM"/>
    </source>
</evidence>
<protein>
    <recommendedName>
        <fullName evidence="7">Pectate lyase</fullName>
    </recommendedName>
</protein>
<keyword evidence="3" id="KW-0325">Glycoprotein</keyword>
<name>A0A939B3S4_9BACT</name>
<dbReference type="InterPro" id="IPR052063">
    <property type="entry name" value="Polysaccharide_Lyase_1"/>
</dbReference>
<organism evidence="5 6">
    <name type="scientific">Marseilla massiliensis</name>
    <dbReference type="NCBI Taxonomy" id="1841864"/>
    <lineage>
        <taxon>Bacteria</taxon>
        <taxon>Pseudomonadati</taxon>
        <taxon>Bacteroidota</taxon>
        <taxon>Bacteroidia</taxon>
        <taxon>Bacteroidales</taxon>
        <taxon>Prevotellaceae</taxon>
        <taxon>Marseilla</taxon>
    </lineage>
</organism>
<keyword evidence="6" id="KW-1185">Reference proteome</keyword>
<keyword evidence="2 4" id="KW-0732">Signal</keyword>
<evidence type="ECO:0000313" key="6">
    <source>
        <dbReference type="Proteomes" id="UP000764045"/>
    </source>
</evidence>
<dbReference type="EMBL" id="JACJJL010000001">
    <property type="protein sequence ID" value="MBM6660342.1"/>
    <property type="molecule type" value="Genomic_DNA"/>
</dbReference>
<dbReference type="SUPFAM" id="SSF51126">
    <property type="entry name" value="Pectin lyase-like"/>
    <property type="match status" value="1"/>
</dbReference>
<dbReference type="PANTHER" id="PTHR42970:SF1">
    <property type="entry name" value="PECTATE LYASE C-RELATED"/>
    <property type="match status" value="1"/>
</dbReference>
<dbReference type="PANTHER" id="PTHR42970">
    <property type="entry name" value="PECTATE LYASE C-RELATED"/>
    <property type="match status" value="1"/>
</dbReference>
<dbReference type="InterPro" id="IPR012334">
    <property type="entry name" value="Pectin_lyas_fold"/>
</dbReference>
<dbReference type="GO" id="GO:0046872">
    <property type="term" value="F:metal ion binding"/>
    <property type="evidence" value="ECO:0007669"/>
    <property type="project" value="UniProtKB-KW"/>
</dbReference>
<proteinExistence type="predicted"/>
<evidence type="ECO:0000256" key="3">
    <source>
        <dbReference type="ARBA" id="ARBA00023180"/>
    </source>
</evidence>
<reference evidence="5 6" key="1">
    <citation type="journal article" date="2021" name="Sci. Rep.">
        <title>The distribution of antibiotic resistance genes in chicken gut microbiota commensals.</title>
        <authorList>
            <person name="Juricova H."/>
            <person name="Matiasovicova J."/>
            <person name="Kubasova T."/>
            <person name="Cejkova D."/>
            <person name="Rychlik I."/>
        </authorList>
    </citation>
    <scope>NUCLEOTIDE SEQUENCE [LARGE SCALE GENOMIC DNA]</scope>
    <source>
        <strain evidence="5 6">An819</strain>
    </source>
</reference>
<evidence type="ECO:0000256" key="4">
    <source>
        <dbReference type="SAM" id="SignalP"/>
    </source>
</evidence>
<accession>A0A939B3S4</accession>
<gene>
    <name evidence="5" type="ORF">H6B30_00985</name>
</gene>
<dbReference type="PRINTS" id="PR00807">
    <property type="entry name" value="AMBALLERGEN"/>
</dbReference>
<feature type="signal peptide" evidence="4">
    <location>
        <begin position="1"/>
        <end position="19"/>
    </location>
</feature>
<evidence type="ECO:0000256" key="2">
    <source>
        <dbReference type="ARBA" id="ARBA00022729"/>
    </source>
</evidence>
<keyword evidence="1" id="KW-0479">Metal-binding</keyword>
<feature type="chain" id="PRO_5037482320" description="Pectate lyase" evidence="4">
    <location>
        <begin position="20"/>
        <end position="900"/>
    </location>
</feature>
<dbReference type="AlphaFoldDB" id="A0A939B3S4"/>
<dbReference type="InterPro" id="IPR013783">
    <property type="entry name" value="Ig-like_fold"/>
</dbReference>
<dbReference type="InterPro" id="IPR011050">
    <property type="entry name" value="Pectin_lyase_fold/virulence"/>
</dbReference>